<sequence>MIRTDQIITARSFSIFTPLAVNSTRKVKIIFKYMYAENLETECVSRNKSAKESVMYLLSNSFRIRGKYCRKEGGWESEAEDLCDRKPK</sequence>
<name>A0A916E2V5_9GLOM</name>
<proteinExistence type="predicted"/>
<dbReference type="AlphaFoldDB" id="A0A916E2V5"/>
<accession>A0A916E2V5</accession>
<evidence type="ECO:0000313" key="2">
    <source>
        <dbReference type="Proteomes" id="UP000684084"/>
    </source>
</evidence>
<dbReference type="VEuPathDB" id="FungiDB:RhiirFUN_003953"/>
<dbReference type="EMBL" id="CAGKOT010000009">
    <property type="protein sequence ID" value="CAB5353453.1"/>
    <property type="molecule type" value="Genomic_DNA"/>
</dbReference>
<dbReference type="OrthoDB" id="2312629at2759"/>
<comment type="caution">
    <text evidence="1">The sequence shown here is derived from an EMBL/GenBank/DDBJ whole genome shotgun (WGS) entry which is preliminary data.</text>
</comment>
<organism evidence="1 2">
    <name type="scientific">Rhizophagus irregularis</name>
    <dbReference type="NCBI Taxonomy" id="588596"/>
    <lineage>
        <taxon>Eukaryota</taxon>
        <taxon>Fungi</taxon>
        <taxon>Fungi incertae sedis</taxon>
        <taxon>Mucoromycota</taxon>
        <taxon>Glomeromycotina</taxon>
        <taxon>Glomeromycetes</taxon>
        <taxon>Glomerales</taxon>
        <taxon>Glomeraceae</taxon>
        <taxon>Rhizophagus</taxon>
    </lineage>
</organism>
<dbReference type="Proteomes" id="UP000684084">
    <property type="component" value="Unassembled WGS sequence"/>
</dbReference>
<evidence type="ECO:0000313" key="1">
    <source>
        <dbReference type="EMBL" id="CAB5353453.1"/>
    </source>
</evidence>
<protein>
    <submittedName>
        <fullName evidence="1">Uncharacterized protein</fullName>
    </submittedName>
</protein>
<reference evidence="1" key="1">
    <citation type="submission" date="2020-05" db="EMBL/GenBank/DDBJ databases">
        <authorList>
            <person name="Rincon C."/>
            <person name="Sanders R I."/>
            <person name="Robbins C."/>
            <person name="Chaturvedi A."/>
        </authorList>
    </citation>
    <scope>NUCLEOTIDE SEQUENCE</scope>
    <source>
        <strain evidence="1">CHB12</strain>
    </source>
</reference>
<gene>
    <name evidence="1" type="ORF">CHRIB12_LOCUS5617</name>
</gene>